<evidence type="ECO:0000313" key="2">
    <source>
        <dbReference type="Proteomes" id="UP000030653"/>
    </source>
</evidence>
<name>M5FYU8_DACPD</name>
<dbReference type="RefSeq" id="XP_040630100.1">
    <property type="nucleotide sequence ID" value="XM_040771073.1"/>
</dbReference>
<sequence>MSQHYALQAARETAIPRTKDGLDMDMAGSLDEQAWVTEKDEPALESVLQEYHDTQSWHSIGSRPHAAKLARWNACWVAELPVMEQAFLHWQHGHSKEHVDLIPELLGSGGYLIQVVGWKGSLLT</sequence>
<gene>
    <name evidence="1" type="ORF">DACRYDRAFT_15089</name>
</gene>
<organism evidence="1 2">
    <name type="scientific">Dacryopinax primogenitus (strain DJM 731)</name>
    <name type="common">Brown rot fungus</name>
    <dbReference type="NCBI Taxonomy" id="1858805"/>
    <lineage>
        <taxon>Eukaryota</taxon>
        <taxon>Fungi</taxon>
        <taxon>Dikarya</taxon>
        <taxon>Basidiomycota</taxon>
        <taxon>Agaricomycotina</taxon>
        <taxon>Dacrymycetes</taxon>
        <taxon>Dacrymycetales</taxon>
        <taxon>Dacrymycetaceae</taxon>
        <taxon>Dacryopinax</taxon>
    </lineage>
</organism>
<accession>M5FYU8</accession>
<proteinExistence type="predicted"/>
<keyword evidence="2" id="KW-1185">Reference proteome</keyword>
<dbReference type="HOGENOM" id="CLU_2003832_0_0_1"/>
<dbReference type="AlphaFoldDB" id="M5FYU8"/>
<dbReference type="GeneID" id="63686135"/>
<evidence type="ECO:0000313" key="1">
    <source>
        <dbReference type="EMBL" id="EJU03206.1"/>
    </source>
</evidence>
<protein>
    <submittedName>
        <fullName evidence="1">Uncharacterized protein</fullName>
    </submittedName>
</protein>
<reference evidence="1 2" key="1">
    <citation type="journal article" date="2012" name="Science">
        <title>The Paleozoic origin of enzymatic lignin decomposition reconstructed from 31 fungal genomes.</title>
        <authorList>
            <person name="Floudas D."/>
            <person name="Binder M."/>
            <person name="Riley R."/>
            <person name="Barry K."/>
            <person name="Blanchette R.A."/>
            <person name="Henrissat B."/>
            <person name="Martinez A.T."/>
            <person name="Otillar R."/>
            <person name="Spatafora J.W."/>
            <person name="Yadav J.S."/>
            <person name="Aerts A."/>
            <person name="Benoit I."/>
            <person name="Boyd A."/>
            <person name="Carlson A."/>
            <person name="Copeland A."/>
            <person name="Coutinho P.M."/>
            <person name="de Vries R.P."/>
            <person name="Ferreira P."/>
            <person name="Findley K."/>
            <person name="Foster B."/>
            <person name="Gaskell J."/>
            <person name="Glotzer D."/>
            <person name="Gorecki P."/>
            <person name="Heitman J."/>
            <person name="Hesse C."/>
            <person name="Hori C."/>
            <person name="Igarashi K."/>
            <person name="Jurgens J.A."/>
            <person name="Kallen N."/>
            <person name="Kersten P."/>
            <person name="Kohler A."/>
            <person name="Kuees U."/>
            <person name="Kumar T.K.A."/>
            <person name="Kuo A."/>
            <person name="LaButti K."/>
            <person name="Larrondo L.F."/>
            <person name="Lindquist E."/>
            <person name="Ling A."/>
            <person name="Lombard V."/>
            <person name="Lucas S."/>
            <person name="Lundell T."/>
            <person name="Martin R."/>
            <person name="McLaughlin D.J."/>
            <person name="Morgenstern I."/>
            <person name="Morin E."/>
            <person name="Murat C."/>
            <person name="Nagy L.G."/>
            <person name="Nolan M."/>
            <person name="Ohm R.A."/>
            <person name="Patyshakuliyeva A."/>
            <person name="Rokas A."/>
            <person name="Ruiz-Duenas F.J."/>
            <person name="Sabat G."/>
            <person name="Salamov A."/>
            <person name="Samejima M."/>
            <person name="Schmutz J."/>
            <person name="Slot J.C."/>
            <person name="St John F."/>
            <person name="Stenlid J."/>
            <person name="Sun H."/>
            <person name="Sun S."/>
            <person name="Syed K."/>
            <person name="Tsang A."/>
            <person name="Wiebenga A."/>
            <person name="Young D."/>
            <person name="Pisabarro A."/>
            <person name="Eastwood D.C."/>
            <person name="Martin F."/>
            <person name="Cullen D."/>
            <person name="Grigoriev I.V."/>
            <person name="Hibbett D.S."/>
        </authorList>
    </citation>
    <scope>NUCLEOTIDE SEQUENCE [LARGE SCALE GENOMIC DNA]</scope>
    <source>
        <strain evidence="1 2">DJM-731 SS1</strain>
    </source>
</reference>
<dbReference type="EMBL" id="JH795860">
    <property type="protein sequence ID" value="EJU03206.1"/>
    <property type="molecule type" value="Genomic_DNA"/>
</dbReference>
<dbReference type="Proteomes" id="UP000030653">
    <property type="component" value="Unassembled WGS sequence"/>
</dbReference>